<dbReference type="FunFam" id="3.30.420.10:FF:000032">
    <property type="entry name" value="Retrovirus-related Pol polyprotein from transposon 297-like Protein"/>
    <property type="match status" value="1"/>
</dbReference>
<dbReference type="Proteomes" id="UP000265515">
    <property type="component" value="Unassembled WGS sequence"/>
</dbReference>
<name>A0A388KI64_CHABU</name>
<feature type="domain" description="Integrase catalytic" evidence="2">
    <location>
        <begin position="379"/>
        <end position="540"/>
    </location>
</feature>
<dbReference type="Gene3D" id="3.30.420.10">
    <property type="entry name" value="Ribonuclease H-like superfamily/Ribonuclease H"/>
    <property type="match status" value="1"/>
</dbReference>
<comment type="caution">
    <text evidence="3">The sequence shown here is derived from an EMBL/GenBank/DDBJ whole genome shotgun (WGS) entry which is preliminary data.</text>
</comment>
<dbReference type="SUPFAM" id="SSF53098">
    <property type="entry name" value="Ribonuclease H-like"/>
    <property type="match status" value="1"/>
</dbReference>
<dbReference type="InterPro" id="IPR001584">
    <property type="entry name" value="Integrase_cat-core"/>
</dbReference>
<protein>
    <recommendedName>
        <fullName evidence="2">Integrase catalytic domain-containing protein</fullName>
    </recommendedName>
</protein>
<feature type="region of interest" description="Disordered" evidence="1">
    <location>
        <begin position="259"/>
        <end position="335"/>
    </location>
</feature>
<dbReference type="InterPro" id="IPR012337">
    <property type="entry name" value="RNaseH-like_sf"/>
</dbReference>
<dbReference type="OrthoDB" id="1736794at2759"/>
<evidence type="ECO:0000313" key="4">
    <source>
        <dbReference type="Proteomes" id="UP000265515"/>
    </source>
</evidence>
<feature type="compositionally biased region" description="Low complexity" evidence="1">
    <location>
        <begin position="282"/>
        <end position="316"/>
    </location>
</feature>
<dbReference type="Gramene" id="GBG69742">
    <property type="protein sequence ID" value="GBG69742"/>
    <property type="gene ID" value="CBR_g4573"/>
</dbReference>
<organism evidence="3 4">
    <name type="scientific">Chara braunii</name>
    <name type="common">Braun's stonewort</name>
    <dbReference type="NCBI Taxonomy" id="69332"/>
    <lineage>
        <taxon>Eukaryota</taxon>
        <taxon>Viridiplantae</taxon>
        <taxon>Streptophyta</taxon>
        <taxon>Charophyceae</taxon>
        <taxon>Charales</taxon>
        <taxon>Characeae</taxon>
        <taxon>Chara</taxon>
    </lineage>
</organism>
<gene>
    <name evidence="3" type="ORF">CBR_g4573</name>
</gene>
<feature type="region of interest" description="Disordered" evidence="1">
    <location>
        <begin position="116"/>
        <end position="158"/>
    </location>
</feature>
<evidence type="ECO:0000259" key="2">
    <source>
        <dbReference type="PROSITE" id="PS50994"/>
    </source>
</evidence>
<sequence>MWHLAEVALHCVVGGTEATTGHQMNTQLNWSDTEEGGVDDVRLTRLRSLRVPHVFQTLQPGDERRLRAENRGRALAAARETALAASQALAATNAAARDQATAARAAAMANGAASAASSSGTQLGMPAGPTGTSGAVSSGQSTSQMAGSQLSPLTPRSRELLELQQVERIRERLERELKQATDKEKEIKNRTARLDTLEANKAALEGLDESAMTDQIKVLKNNVLSLHAHVDSRLDFMQNSLDQILDLLQRPGFRPAAQSPLPLTAMSGPFPVQAGTQPSGTSAAAAQIVASSSSGPAAGATPQPQQTVPPQGQQQGHWYPKTPMKPPLALSGEKKDEEVNTWLRTVPVWVRAKRTLQEEEVITAASYLEGKAAKWLDGLVVKAFQDSVSMDFMDTLVTSRNGKRHIFVIIDRFTKYARLIAMPETARTEHVIKLFLDNWVRDFGLPKSIISDRDVRFTSELWKNNVEQMGSQLHMTSGNHPEANGQAEQMNRVVQHLLRHYIKPSQDDWDEKLPLIANLYNNAVHSSTDVSPNQLHLGWKPRSALDFLLPENRSSATPGTLEYGVQYEKFLQQAVEHIKKSQQAMIASENKHRRQS</sequence>
<dbReference type="InterPro" id="IPR050951">
    <property type="entry name" value="Retrovirus_Pol_polyprotein"/>
</dbReference>
<dbReference type="AlphaFoldDB" id="A0A388KI64"/>
<evidence type="ECO:0000256" key="1">
    <source>
        <dbReference type="SAM" id="MobiDB-lite"/>
    </source>
</evidence>
<dbReference type="PANTHER" id="PTHR37984">
    <property type="entry name" value="PROTEIN CBG26694"/>
    <property type="match status" value="1"/>
</dbReference>
<dbReference type="GO" id="GO:0003676">
    <property type="term" value="F:nucleic acid binding"/>
    <property type="evidence" value="ECO:0007669"/>
    <property type="project" value="InterPro"/>
</dbReference>
<proteinExistence type="predicted"/>
<dbReference type="EMBL" id="BFEA01000119">
    <property type="protein sequence ID" value="GBG69742.1"/>
    <property type="molecule type" value="Genomic_DNA"/>
</dbReference>
<dbReference type="PROSITE" id="PS50994">
    <property type="entry name" value="INTEGRASE"/>
    <property type="match status" value="1"/>
</dbReference>
<dbReference type="InterPro" id="IPR036397">
    <property type="entry name" value="RNaseH_sf"/>
</dbReference>
<evidence type="ECO:0000313" key="3">
    <source>
        <dbReference type="EMBL" id="GBG69742.1"/>
    </source>
</evidence>
<feature type="compositionally biased region" description="Polar residues" evidence="1">
    <location>
        <begin position="130"/>
        <end position="154"/>
    </location>
</feature>
<dbReference type="Pfam" id="PF00665">
    <property type="entry name" value="rve"/>
    <property type="match status" value="1"/>
</dbReference>
<dbReference type="GO" id="GO:0015074">
    <property type="term" value="P:DNA integration"/>
    <property type="evidence" value="ECO:0007669"/>
    <property type="project" value="InterPro"/>
</dbReference>
<keyword evidence="4" id="KW-1185">Reference proteome</keyword>
<reference evidence="3 4" key="1">
    <citation type="journal article" date="2018" name="Cell">
        <title>The Chara Genome: Secondary Complexity and Implications for Plant Terrestrialization.</title>
        <authorList>
            <person name="Nishiyama T."/>
            <person name="Sakayama H."/>
            <person name="Vries J.D."/>
            <person name="Buschmann H."/>
            <person name="Saint-Marcoux D."/>
            <person name="Ullrich K.K."/>
            <person name="Haas F.B."/>
            <person name="Vanderstraeten L."/>
            <person name="Becker D."/>
            <person name="Lang D."/>
            <person name="Vosolsobe S."/>
            <person name="Rombauts S."/>
            <person name="Wilhelmsson P.K.I."/>
            <person name="Janitza P."/>
            <person name="Kern R."/>
            <person name="Heyl A."/>
            <person name="Rumpler F."/>
            <person name="Villalobos L.I.A.C."/>
            <person name="Clay J.M."/>
            <person name="Skokan R."/>
            <person name="Toyoda A."/>
            <person name="Suzuki Y."/>
            <person name="Kagoshima H."/>
            <person name="Schijlen E."/>
            <person name="Tajeshwar N."/>
            <person name="Catarino B."/>
            <person name="Hetherington A.J."/>
            <person name="Saltykova A."/>
            <person name="Bonnot C."/>
            <person name="Breuninger H."/>
            <person name="Symeonidi A."/>
            <person name="Radhakrishnan G.V."/>
            <person name="Van Nieuwerburgh F."/>
            <person name="Deforce D."/>
            <person name="Chang C."/>
            <person name="Karol K.G."/>
            <person name="Hedrich R."/>
            <person name="Ulvskov P."/>
            <person name="Glockner G."/>
            <person name="Delwiche C.F."/>
            <person name="Petrasek J."/>
            <person name="Van de Peer Y."/>
            <person name="Friml J."/>
            <person name="Beilby M."/>
            <person name="Dolan L."/>
            <person name="Kohara Y."/>
            <person name="Sugano S."/>
            <person name="Fujiyama A."/>
            <person name="Delaux P.-M."/>
            <person name="Quint M."/>
            <person name="TheiBen G."/>
            <person name="Hagemann M."/>
            <person name="Harholt J."/>
            <person name="Dunand C."/>
            <person name="Zachgo S."/>
            <person name="Langdale J."/>
            <person name="Maumus F."/>
            <person name="Straeten D.V.D."/>
            <person name="Gould S.B."/>
            <person name="Rensing S.A."/>
        </authorList>
    </citation>
    <scope>NUCLEOTIDE SEQUENCE [LARGE SCALE GENOMIC DNA]</scope>
    <source>
        <strain evidence="3 4">S276</strain>
    </source>
</reference>
<accession>A0A388KI64</accession>
<dbReference type="PANTHER" id="PTHR37984:SF5">
    <property type="entry name" value="PROTEIN NYNRIN-LIKE"/>
    <property type="match status" value="1"/>
</dbReference>